<evidence type="ECO:0000313" key="2">
    <source>
        <dbReference type="Proteomes" id="UP000282613"/>
    </source>
</evidence>
<dbReference type="Proteomes" id="UP000282613">
    <property type="component" value="Unassembled WGS sequence"/>
</dbReference>
<keyword evidence="2" id="KW-1185">Reference proteome</keyword>
<evidence type="ECO:0000313" key="1">
    <source>
        <dbReference type="EMBL" id="VDK26108.1"/>
    </source>
</evidence>
<reference evidence="3" key="1">
    <citation type="submission" date="2017-02" db="UniProtKB">
        <authorList>
            <consortium name="WormBaseParasite"/>
        </authorList>
    </citation>
    <scope>IDENTIFICATION</scope>
</reference>
<evidence type="ECO:0000313" key="3">
    <source>
        <dbReference type="WBParaSite" id="TASK_0000276801-mRNA-1"/>
    </source>
</evidence>
<organism evidence="3">
    <name type="scientific">Taenia asiatica</name>
    <name type="common">Asian tapeworm</name>
    <dbReference type="NCBI Taxonomy" id="60517"/>
    <lineage>
        <taxon>Eukaryota</taxon>
        <taxon>Metazoa</taxon>
        <taxon>Spiralia</taxon>
        <taxon>Lophotrochozoa</taxon>
        <taxon>Platyhelminthes</taxon>
        <taxon>Cestoda</taxon>
        <taxon>Eucestoda</taxon>
        <taxon>Cyclophyllidea</taxon>
        <taxon>Taeniidae</taxon>
        <taxon>Taenia</taxon>
    </lineage>
</organism>
<gene>
    <name evidence="1" type="ORF">TASK_LOCUS2769</name>
</gene>
<name>A0A0R3VZC4_TAEAS</name>
<reference evidence="1 2" key="2">
    <citation type="submission" date="2018-11" db="EMBL/GenBank/DDBJ databases">
        <authorList>
            <consortium name="Pathogen Informatics"/>
        </authorList>
    </citation>
    <scope>NUCLEOTIDE SEQUENCE [LARGE SCALE GENOMIC DNA]</scope>
</reference>
<proteinExistence type="predicted"/>
<sequence length="183" mass="19716">MSLVAASSVLDESFDVVIFVNDTIKELGSSFVQIEDALSVYESVNPKLSETHAIVAFPTHPCHRLIFSPTGKLDGDVDDSRNIYEAAVTGLKKAVAIGCQQPLLVLGPIASTPEDAAWAEGEFPLLNAVLGALHALYQPLEIREAFPHKQTKYTKLGVFGASEDLLRVASAIEEGRRVARDIG</sequence>
<dbReference type="AlphaFoldDB" id="A0A0R3VZC4"/>
<dbReference type="EMBL" id="UYRS01002948">
    <property type="protein sequence ID" value="VDK26108.1"/>
    <property type="molecule type" value="Genomic_DNA"/>
</dbReference>
<accession>A0A0R3VZC4</accession>
<dbReference type="WBParaSite" id="TASK_0000276801-mRNA-1">
    <property type="protein sequence ID" value="TASK_0000276801-mRNA-1"/>
    <property type="gene ID" value="TASK_0000276801"/>
</dbReference>
<dbReference type="OrthoDB" id="10041421at2759"/>
<dbReference type="STRING" id="60517.A0A0R3VZC4"/>
<protein>
    <submittedName>
        <fullName evidence="3">Macro domain-containing protein</fullName>
    </submittedName>
</protein>